<dbReference type="Pfam" id="PF10337">
    <property type="entry name" value="ArAE_2_N"/>
    <property type="match status" value="1"/>
</dbReference>
<evidence type="ECO:0000256" key="2">
    <source>
        <dbReference type="ARBA" id="ARBA00022692"/>
    </source>
</evidence>
<feature type="transmembrane region" description="Helical" evidence="6">
    <location>
        <begin position="183"/>
        <end position="200"/>
    </location>
</feature>
<evidence type="ECO:0000313" key="11">
    <source>
        <dbReference type="Proteomes" id="UP000730481"/>
    </source>
</evidence>
<dbReference type="Pfam" id="PF13515">
    <property type="entry name" value="FUSC_2"/>
    <property type="match status" value="1"/>
</dbReference>
<dbReference type="AlphaFoldDB" id="A0A9P5DWM9"/>
<feature type="compositionally biased region" description="Polar residues" evidence="5">
    <location>
        <begin position="1"/>
        <end position="15"/>
    </location>
</feature>
<evidence type="ECO:0000256" key="3">
    <source>
        <dbReference type="ARBA" id="ARBA00022989"/>
    </source>
</evidence>
<feature type="transmembrane region" description="Helical" evidence="6">
    <location>
        <begin position="91"/>
        <end position="110"/>
    </location>
</feature>
<dbReference type="InterPro" id="IPR049453">
    <property type="entry name" value="Memb_transporter_dom"/>
</dbReference>
<comment type="subcellular location">
    <subcellularLocation>
        <location evidence="1">Membrane</location>
        <topology evidence="1">Multi-pass membrane protein</topology>
    </subcellularLocation>
</comment>
<evidence type="ECO:0000259" key="7">
    <source>
        <dbReference type="Pfam" id="PF10334"/>
    </source>
</evidence>
<gene>
    <name evidence="10" type="ORF">FBEOM_8625</name>
</gene>
<feature type="transmembrane region" description="Helical" evidence="6">
    <location>
        <begin position="667"/>
        <end position="684"/>
    </location>
</feature>
<reference evidence="10" key="1">
    <citation type="journal article" date="2017" name="Mycologia">
        <title>Fusarium algeriense, sp. nov., a novel toxigenic crown rot pathogen of durum wheat from Algeria is nested in the Fusarium burgessii species complex.</title>
        <authorList>
            <person name="Laraba I."/>
            <person name="Keddad A."/>
            <person name="Boureghda H."/>
            <person name="Abdallah N."/>
            <person name="Vaughan M.M."/>
            <person name="Proctor R.H."/>
            <person name="Busman M."/>
            <person name="O'Donnell K."/>
        </authorList>
    </citation>
    <scope>NUCLEOTIDE SEQUENCE</scope>
    <source>
        <strain evidence="10">NRRL 25174</strain>
    </source>
</reference>
<proteinExistence type="predicted"/>
<dbReference type="Pfam" id="PF10334">
    <property type="entry name" value="BRE4"/>
    <property type="match status" value="1"/>
</dbReference>
<feature type="region of interest" description="Disordered" evidence="5">
    <location>
        <begin position="1"/>
        <end position="20"/>
    </location>
</feature>
<keyword evidence="4 6" id="KW-0472">Membrane</keyword>
<evidence type="ECO:0000259" key="9">
    <source>
        <dbReference type="Pfam" id="PF13515"/>
    </source>
</evidence>
<evidence type="ECO:0000313" key="10">
    <source>
        <dbReference type="EMBL" id="KAF4337484.1"/>
    </source>
</evidence>
<feature type="transmembrane region" description="Helical" evidence="6">
    <location>
        <begin position="220"/>
        <end position="243"/>
    </location>
</feature>
<evidence type="ECO:0000256" key="4">
    <source>
        <dbReference type="ARBA" id="ARBA00023136"/>
    </source>
</evidence>
<dbReference type="PANTHER" id="PTHR37994:SF3">
    <property type="entry name" value="ER TRANSPORTER 6TM N-TERMINAL DOMAIN-CONTAINING PROTEIN"/>
    <property type="match status" value="1"/>
</dbReference>
<dbReference type="InterPro" id="IPR018820">
    <property type="entry name" value="BRE4-related_DUF2421"/>
</dbReference>
<sequence>MTANDEASAHQNETPQLPPKRKLPAWLDHFNAHDMKTFLRCWIAIWVMMLLIFIHPSLVELGQATFLGAILLFAVAPASIFFIYLLAACSLLLGMCLAWCWGLLTMKAALATRSDAETQAKIQALQQQVGQIAKTTGRPAALEAQILIHEGFMLDARVTAVFFSMGCLFIYVVARLRCANPKLVLLQLFGTIVMDLFILFGPTLPQFQGDLGAILVKPGAVGIGLGLVCCLLFFPQSTSYAVLGQIEKLVRMSNAALSATKKRFADETIPLAELQASRAGLIAVFKAGQPALAFLPLDFSRGRWGADDVKGLHQRARKVMFSSLYLLDFQIAQVRGKQKEEEHIKAQHDGHIGPATDREKYEIGQYHRHENATILSAFQRPEGSEIRSKTRNTMRETTADLLEIGPEAINLAADYIHVINSSRWIGTPSPAQFEELAAKLHDTLARSRQARQACVINTTKGVLEAHAELFDENGHLKPMQGTERPFLPSMVIAMVIEERILNMAIATEKLLEYILNLSEKRTSHRIWVPSRLQYAISWIFHGQLTFPGYDASADEDPDQMMDAEALDEQTKETWRRLDVSRGYKGSSAQRSKIGRVFIATYNWLVNPSGMYALRMVVVTIAISIPAVLPNTAGFFYREKGIWAVISAQTVLLVYMADFTFSVVSRTIGTIVGGVIGMVAWYVGAGSGIGNPYGMAASAGVAIIPLLWWRLFLPPSYAFATIMGGATFCLVLGFSWDHDHIIQYGLPGKGYEAFWKRVVTVLIGFVAAFVVQLFPSPPSGTTHVCKILANSVRSLSDHYALLISYWGRTDHNSALGAVAEHISIEVAEILLAANPSIALLKGELSFGPFDQKVLRQTQEQLQYMNQALGGLLNLASTLPKEMQDRLIRVANILDERSIGDVMAVLGIIEQALRTGSPLPERLPAPLVRRAIDAFYTSRSEVLLTTTLIQDEDHRRYCVAVTLYLKFLSSIDDLLIVLKTALGERHIIYRWDDVKDIA</sequence>
<dbReference type="OrthoDB" id="2274698at2759"/>
<dbReference type="GO" id="GO:0016020">
    <property type="term" value="C:membrane"/>
    <property type="evidence" value="ECO:0007669"/>
    <property type="project" value="UniProtKB-SubCell"/>
</dbReference>
<organism evidence="10 11">
    <name type="scientific">Fusarium beomiforme</name>
    <dbReference type="NCBI Taxonomy" id="44412"/>
    <lineage>
        <taxon>Eukaryota</taxon>
        <taxon>Fungi</taxon>
        <taxon>Dikarya</taxon>
        <taxon>Ascomycota</taxon>
        <taxon>Pezizomycotina</taxon>
        <taxon>Sordariomycetes</taxon>
        <taxon>Hypocreomycetidae</taxon>
        <taxon>Hypocreales</taxon>
        <taxon>Nectriaceae</taxon>
        <taxon>Fusarium</taxon>
        <taxon>Fusarium burgessii species complex</taxon>
    </lineage>
</organism>
<feature type="transmembrane region" description="Helical" evidence="6">
    <location>
        <begin position="753"/>
        <end position="773"/>
    </location>
</feature>
<dbReference type="EMBL" id="PVQB02000408">
    <property type="protein sequence ID" value="KAF4337484.1"/>
    <property type="molecule type" value="Genomic_DNA"/>
</dbReference>
<dbReference type="PANTHER" id="PTHR37994">
    <property type="entry name" value="ARAE_2_N DOMAIN-CONTAINING PROTEIN-RELATED"/>
    <property type="match status" value="1"/>
</dbReference>
<evidence type="ECO:0000259" key="8">
    <source>
        <dbReference type="Pfam" id="PF10337"/>
    </source>
</evidence>
<comment type="caution">
    <text evidence="10">The sequence shown here is derived from an EMBL/GenBank/DDBJ whole genome shotgun (WGS) entry which is preliminary data.</text>
</comment>
<feature type="transmembrane region" description="Helical" evidence="6">
    <location>
        <begin position="640"/>
        <end position="660"/>
    </location>
</feature>
<feature type="transmembrane region" description="Helical" evidence="6">
    <location>
        <begin position="611"/>
        <end position="628"/>
    </location>
</feature>
<feature type="domain" description="Integral membrane bound transporter" evidence="9">
    <location>
        <begin position="634"/>
        <end position="770"/>
    </location>
</feature>
<reference evidence="10" key="2">
    <citation type="submission" date="2020-02" db="EMBL/GenBank/DDBJ databases">
        <title>Identification and distribution of gene clusters putatively required for synthesis of sphingolipid metabolism inhibitors in phylogenetically diverse species of the filamentous fungus Fusarium.</title>
        <authorList>
            <person name="Kim H.-S."/>
            <person name="Busman M."/>
            <person name="Brown D.W."/>
            <person name="Divon H."/>
            <person name="Uhlig S."/>
            <person name="Proctor R.H."/>
        </authorList>
    </citation>
    <scope>NUCLEOTIDE SEQUENCE</scope>
    <source>
        <strain evidence="10">NRRL 25174</strain>
    </source>
</reference>
<feature type="domain" description="DUF2421" evidence="7">
    <location>
        <begin position="774"/>
        <end position="984"/>
    </location>
</feature>
<evidence type="ECO:0000256" key="1">
    <source>
        <dbReference type="ARBA" id="ARBA00004141"/>
    </source>
</evidence>
<evidence type="ECO:0000256" key="6">
    <source>
        <dbReference type="SAM" id="Phobius"/>
    </source>
</evidence>
<feature type="transmembrane region" description="Helical" evidence="6">
    <location>
        <begin position="715"/>
        <end position="733"/>
    </location>
</feature>
<name>A0A9P5DWM9_9HYPO</name>
<keyword evidence="3 6" id="KW-1133">Transmembrane helix</keyword>
<keyword evidence="11" id="KW-1185">Reference proteome</keyword>
<accession>A0A9P5DWM9</accession>
<feature type="transmembrane region" description="Helical" evidence="6">
    <location>
        <begin position="64"/>
        <end position="84"/>
    </location>
</feature>
<dbReference type="InterPro" id="IPR018823">
    <property type="entry name" value="ArAE_2_N"/>
</dbReference>
<keyword evidence="2 6" id="KW-0812">Transmembrane</keyword>
<feature type="transmembrane region" description="Helical" evidence="6">
    <location>
        <begin position="37"/>
        <end position="58"/>
    </location>
</feature>
<feature type="domain" description="Putative ER transporter 6TM N-terminal" evidence="8">
    <location>
        <begin position="23"/>
        <end position="459"/>
    </location>
</feature>
<feature type="transmembrane region" description="Helical" evidence="6">
    <location>
        <begin position="158"/>
        <end position="176"/>
    </location>
</feature>
<protein>
    <submittedName>
        <fullName evidence="10">Uncharacterized protein</fullName>
    </submittedName>
</protein>
<evidence type="ECO:0000256" key="5">
    <source>
        <dbReference type="SAM" id="MobiDB-lite"/>
    </source>
</evidence>
<dbReference type="Proteomes" id="UP000730481">
    <property type="component" value="Unassembled WGS sequence"/>
</dbReference>